<dbReference type="Gene3D" id="3.30.360.10">
    <property type="entry name" value="Dihydrodipicolinate Reductase, domain 2"/>
    <property type="match status" value="1"/>
</dbReference>
<dbReference type="SUPFAM" id="SSF51735">
    <property type="entry name" value="NAD(P)-binding Rossmann-fold domains"/>
    <property type="match status" value="1"/>
</dbReference>
<dbReference type="InterPro" id="IPR002811">
    <property type="entry name" value="Asp_DH"/>
</dbReference>
<keyword evidence="3 6" id="KW-0521">NADP</keyword>
<dbReference type="Gene3D" id="3.40.50.720">
    <property type="entry name" value="NAD(P)-binding Rossmann-like Domain"/>
    <property type="match status" value="1"/>
</dbReference>
<organism evidence="9 10">
    <name type="scientific">Rhodosalinus halophilus</name>
    <dbReference type="NCBI Taxonomy" id="2259333"/>
    <lineage>
        <taxon>Bacteria</taxon>
        <taxon>Pseudomonadati</taxon>
        <taxon>Pseudomonadota</taxon>
        <taxon>Alphaproteobacteria</taxon>
        <taxon>Rhodobacterales</taxon>
        <taxon>Paracoccaceae</taxon>
        <taxon>Rhodosalinus</taxon>
    </lineage>
</organism>
<keyword evidence="5 6" id="KW-0520">NAD</keyword>
<dbReference type="NCBIfam" id="NF009828">
    <property type="entry name" value="PRK13303.1-3"/>
    <property type="match status" value="1"/>
</dbReference>
<dbReference type="OrthoDB" id="8456681at2"/>
<dbReference type="GO" id="GO:0009435">
    <property type="term" value="P:NAD+ biosynthetic process"/>
    <property type="evidence" value="ECO:0007669"/>
    <property type="project" value="UniProtKB-UniRule"/>
</dbReference>
<evidence type="ECO:0000256" key="4">
    <source>
        <dbReference type="ARBA" id="ARBA00023002"/>
    </source>
</evidence>
<dbReference type="InterPro" id="IPR005106">
    <property type="entry name" value="Asp/hSer_DH_NAD-bd"/>
</dbReference>
<dbReference type="GO" id="GO:0016639">
    <property type="term" value="F:oxidoreductase activity, acting on the CH-NH2 group of donors, NAD or NADP as acceptor"/>
    <property type="evidence" value="ECO:0007669"/>
    <property type="project" value="UniProtKB-UniRule"/>
</dbReference>
<sequence length="266" mass="26559">MHLGLIGYGTIAATLAELLAERGPRVDRITVLARTGREDAARDAVAGHAVEVVTEAPGLIAAGPDLVVECAGHAAVSAHVAPVLAAGLDVVLASVGALADAGLHDALLAAAQDGGARLILPAGAVGGTDLLAALAPAGGLEVSYTGTKPPAAWKGTPADTLLDLDALTEPAVVFEGNARSAAEQFPKNANVAATLALAGAGFEATKARLVADPAAPGNIHAYEVVSPVARYSMRIENVASGNARTSLATVYSLRREIANRAGPLAV</sequence>
<comment type="pathway">
    <text evidence="6">Cofactor biosynthesis; NAD(+) biosynthesis; iminoaspartate from L-aspartate (dehydrogenase route): step 1/1.</text>
</comment>
<dbReference type="InterPro" id="IPR036291">
    <property type="entry name" value="NAD(P)-bd_dom_sf"/>
</dbReference>
<dbReference type="EC" id="1.4.1.21" evidence="6"/>
<dbReference type="SUPFAM" id="SSF55347">
    <property type="entry name" value="Glyceraldehyde-3-phosphate dehydrogenase-like, C-terminal domain"/>
    <property type="match status" value="1"/>
</dbReference>
<reference evidence="9 10" key="1">
    <citation type="submission" date="2018-07" db="EMBL/GenBank/DDBJ databases">
        <title>Rhodosalinus sp. strain E84T genomic sequence and assembly.</title>
        <authorList>
            <person name="Liu Z.-W."/>
            <person name="Lu D.-C."/>
        </authorList>
    </citation>
    <scope>NUCLEOTIDE SEQUENCE [LARGE SCALE GENOMIC DNA]</scope>
    <source>
        <strain evidence="9 10">E84</strain>
    </source>
</reference>
<evidence type="ECO:0000256" key="6">
    <source>
        <dbReference type="HAMAP-Rule" id="MF_01265"/>
    </source>
</evidence>
<feature type="binding site" evidence="6">
    <location>
        <position position="190"/>
    </location>
    <ligand>
        <name>NAD(+)</name>
        <dbReference type="ChEBI" id="CHEBI:57540"/>
    </ligand>
</feature>
<keyword evidence="4 6" id="KW-0560">Oxidoreductase</keyword>
<gene>
    <name evidence="6" type="primary">nadX</name>
    <name evidence="9" type="ORF">DRV85_05255</name>
</gene>
<dbReference type="PANTHER" id="PTHR31873:SF6">
    <property type="entry name" value="ASPARTATE DEHYDROGENASE DOMAIN-CONTAINING PROTEIN"/>
    <property type="match status" value="1"/>
</dbReference>
<feature type="active site" evidence="6">
    <location>
        <position position="220"/>
    </location>
</feature>
<dbReference type="AlphaFoldDB" id="A0A365UAF3"/>
<name>A0A365UAF3_9RHOB</name>
<proteinExistence type="inferred from homology"/>
<evidence type="ECO:0000256" key="2">
    <source>
        <dbReference type="ARBA" id="ARBA00022642"/>
    </source>
</evidence>
<dbReference type="GO" id="GO:0051287">
    <property type="term" value="F:NAD binding"/>
    <property type="evidence" value="ECO:0007669"/>
    <property type="project" value="UniProtKB-UniRule"/>
</dbReference>
<evidence type="ECO:0000313" key="10">
    <source>
        <dbReference type="Proteomes" id="UP000253370"/>
    </source>
</evidence>
<protein>
    <recommendedName>
        <fullName evidence="6">L-aspartate dehydrogenase</fullName>
        <ecNumber evidence="6">1.4.1.21</ecNumber>
    </recommendedName>
</protein>
<dbReference type="InterPro" id="IPR011182">
    <property type="entry name" value="L-Asp_DH"/>
</dbReference>
<dbReference type="PANTHER" id="PTHR31873">
    <property type="entry name" value="L-ASPARTATE DEHYDROGENASE-RELATED"/>
    <property type="match status" value="1"/>
</dbReference>
<comment type="similarity">
    <text evidence="1 6">Belongs to the L-aspartate dehydrogenase family.</text>
</comment>
<dbReference type="PIRSF" id="PIRSF005227">
    <property type="entry name" value="Asp_dh_NAD_syn"/>
    <property type="match status" value="1"/>
</dbReference>
<comment type="catalytic activity">
    <reaction evidence="6">
        <text>L-aspartate + NADP(+) + H2O = oxaloacetate + NH4(+) + NADPH + H(+)</text>
        <dbReference type="Rhea" id="RHEA:11784"/>
        <dbReference type="ChEBI" id="CHEBI:15377"/>
        <dbReference type="ChEBI" id="CHEBI:15378"/>
        <dbReference type="ChEBI" id="CHEBI:16452"/>
        <dbReference type="ChEBI" id="CHEBI:28938"/>
        <dbReference type="ChEBI" id="CHEBI:29991"/>
        <dbReference type="ChEBI" id="CHEBI:57783"/>
        <dbReference type="ChEBI" id="CHEBI:58349"/>
        <dbReference type="EC" id="1.4.1.21"/>
    </reaction>
</comment>
<comment type="caution">
    <text evidence="9">The sequence shown here is derived from an EMBL/GenBank/DDBJ whole genome shotgun (WGS) entry which is preliminary data.</text>
</comment>
<dbReference type="UniPathway" id="UPA00253">
    <property type="reaction ID" value="UER00456"/>
</dbReference>
<dbReference type="Pfam" id="PF03447">
    <property type="entry name" value="NAD_binding_3"/>
    <property type="match status" value="1"/>
</dbReference>
<evidence type="ECO:0000313" key="9">
    <source>
        <dbReference type="EMBL" id="RBI86165.1"/>
    </source>
</evidence>
<comment type="catalytic activity">
    <reaction evidence="6">
        <text>L-aspartate + NAD(+) + H2O = oxaloacetate + NH4(+) + NADH + H(+)</text>
        <dbReference type="Rhea" id="RHEA:11788"/>
        <dbReference type="ChEBI" id="CHEBI:15377"/>
        <dbReference type="ChEBI" id="CHEBI:15378"/>
        <dbReference type="ChEBI" id="CHEBI:16452"/>
        <dbReference type="ChEBI" id="CHEBI:28938"/>
        <dbReference type="ChEBI" id="CHEBI:29991"/>
        <dbReference type="ChEBI" id="CHEBI:57540"/>
        <dbReference type="ChEBI" id="CHEBI:57945"/>
        <dbReference type="EC" id="1.4.1.21"/>
    </reaction>
</comment>
<comment type="miscellaneous">
    <text evidence="6">The iminoaspartate product is unstable in aqueous solution and can decompose to oxaloacetate and ammonia.</text>
</comment>
<dbReference type="Pfam" id="PF01958">
    <property type="entry name" value="Asp_DH_C"/>
    <property type="match status" value="1"/>
</dbReference>
<dbReference type="GO" id="GO:0050661">
    <property type="term" value="F:NADP binding"/>
    <property type="evidence" value="ECO:0007669"/>
    <property type="project" value="UniProtKB-UniRule"/>
</dbReference>
<feature type="domain" description="Aspartate dehydrogenase" evidence="7">
    <location>
        <begin position="167"/>
        <end position="253"/>
    </location>
</feature>
<comment type="function">
    <text evidence="6">Specifically catalyzes the NAD or NADP-dependent dehydrogenation of L-aspartate to iminoaspartate.</text>
</comment>
<feature type="domain" description="Aspartate/homoserine dehydrogenase NAD-binding" evidence="8">
    <location>
        <begin position="7"/>
        <end position="121"/>
    </location>
</feature>
<dbReference type="GO" id="GO:0033735">
    <property type="term" value="F:aspartate dehydrogenase [NAD(P)+] activity"/>
    <property type="evidence" value="ECO:0007669"/>
    <property type="project" value="UniProtKB-EC"/>
</dbReference>
<evidence type="ECO:0000259" key="8">
    <source>
        <dbReference type="Pfam" id="PF03447"/>
    </source>
</evidence>
<dbReference type="EMBL" id="QNTQ01000005">
    <property type="protein sequence ID" value="RBI86165.1"/>
    <property type="molecule type" value="Genomic_DNA"/>
</dbReference>
<evidence type="ECO:0000256" key="5">
    <source>
        <dbReference type="ARBA" id="ARBA00023027"/>
    </source>
</evidence>
<accession>A0A365UAF3</accession>
<dbReference type="InterPro" id="IPR020626">
    <property type="entry name" value="Asp_DH_prok"/>
</dbReference>
<dbReference type="HAMAP" id="MF_01265">
    <property type="entry name" value="NadX"/>
    <property type="match status" value="1"/>
</dbReference>
<feature type="binding site" evidence="6">
    <location>
        <position position="124"/>
    </location>
    <ligand>
        <name>NAD(+)</name>
        <dbReference type="ChEBI" id="CHEBI:57540"/>
    </ligand>
</feature>
<evidence type="ECO:0000256" key="3">
    <source>
        <dbReference type="ARBA" id="ARBA00022857"/>
    </source>
</evidence>
<keyword evidence="10" id="KW-1185">Reference proteome</keyword>
<dbReference type="Proteomes" id="UP000253370">
    <property type="component" value="Unassembled WGS sequence"/>
</dbReference>
<evidence type="ECO:0000256" key="1">
    <source>
        <dbReference type="ARBA" id="ARBA00008331"/>
    </source>
</evidence>
<evidence type="ECO:0000259" key="7">
    <source>
        <dbReference type="Pfam" id="PF01958"/>
    </source>
</evidence>
<dbReference type="NCBIfam" id="NF009827">
    <property type="entry name" value="PRK13303.1-2"/>
    <property type="match status" value="1"/>
</dbReference>
<keyword evidence="2 6" id="KW-0662">Pyridine nucleotide biosynthesis</keyword>
<dbReference type="RefSeq" id="WP_113288402.1">
    <property type="nucleotide sequence ID" value="NZ_QNTQ01000005.1"/>
</dbReference>